<dbReference type="Gene3D" id="3.40.50.12170">
    <property type="entry name" value="Uncharacterised protein PF07075, DUF1343"/>
    <property type="match status" value="1"/>
</dbReference>
<evidence type="ECO:0000313" key="3">
    <source>
        <dbReference type="EMBL" id="ADZ77415.1"/>
    </source>
</evidence>
<evidence type="ECO:0000259" key="1">
    <source>
        <dbReference type="Pfam" id="PF07075"/>
    </source>
</evidence>
<dbReference type="InterPro" id="IPR048503">
    <property type="entry name" value="NamZ_C"/>
</dbReference>
<feature type="domain" description="Peptidoglycan beta-N-acetylmuramidase NamZ N-terminal" evidence="1">
    <location>
        <begin position="49"/>
        <end position="247"/>
    </location>
</feature>
<dbReference type="STRING" id="743722.Sph21_0839"/>
<name>F4CBG7_SPHS2</name>
<proteinExistence type="predicted"/>
<dbReference type="PANTHER" id="PTHR42915">
    <property type="entry name" value="HYPOTHETICAL 460 KDA PROTEIN IN FEUA-SIGW INTERGENIC REGION [PRECURSOR]"/>
    <property type="match status" value="1"/>
</dbReference>
<evidence type="ECO:0000259" key="2">
    <source>
        <dbReference type="Pfam" id="PF20732"/>
    </source>
</evidence>
<dbReference type="EMBL" id="CP002584">
    <property type="protein sequence ID" value="ADZ77415.1"/>
    <property type="molecule type" value="Genomic_DNA"/>
</dbReference>
<dbReference type="InterPro" id="IPR048502">
    <property type="entry name" value="NamZ_N"/>
</dbReference>
<gene>
    <name evidence="3" type="ordered locus">Sph21_0839</name>
</gene>
<accession>F4CBG7</accession>
<dbReference type="AlphaFoldDB" id="F4CBG7"/>
<dbReference type="Pfam" id="PF07075">
    <property type="entry name" value="NamZ_N"/>
    <property type="match status" value="1"/>
</dbReference>
<dbReference type="eggNOG" id="COG3876">
    <property type="taxonomic scope" value="Bacteria"/>
</dbReference>
<dbReference type="Gene3D" id="3.90.1150.140">
    <property type="match status" value="1"/>
</dbReference>
<reference evidence="3" key="1">
    <citation type="submission" date="2011-03" db="EMBL/GenBank/DDBJ databases">
        <title>Complete sequence of Sphingobacterium sp. 21.</title>
        <authorList>
            <consortium name="US DOE Joint Genome Institute"/>
            <person name="Lucas S."/>
            <person name="Copeland A."/>
            <person name="Lapidus A."/>
            <person name="Cheng J.-F."/>
            <person name="Goodwin L."/>
            <person name="Pitluck S."/>
            <person name="Davenport K."/>
            <person name="Detter J.C."/>
            <person name="Han C."/>
            <person name="Tapia R."/>
            <person name="Land M."/>
            <person name="Hauser L."/>
            <person name="Kyrpides N."/>
            <person name="Ivanova N."/>
            <person name="Ovchinnikova G."/>
            <person name="Pagani I."/>
            <person name="Siebers A.K."/>
            <person name="Allgaier M."/>
            <person name="Thelen M.P."/>
            <person name="Hugenholtz P."/>
            <person name="Woyke T."/>
        </authorList>
    </citation>
    <scope>NUCLEOTIDE SEQUENCE</scope>
    <source>
        <strain evidence="3">21</strain>
    </source>
</reference>
<dbReference type="InterPro" id="IPR008302">
    <property type="entry name" value="NamZ"/>
</dbReference>
<protein>
    <submittedName>
        <fullName evidence="3">Uncharacterized conserved protein UCP016719</fullName>
    </submittedName>
</protein>
<dbReference type="HOGENOM" id="CLU_033227_0_0_10"/>
<dbReference type="PATRIC" id="fig|743722.3.peg.899"/>
<dbReference type="KEGG" id="shg:Sph21_0839"/>
<organism evidence="3">
    <name type="scientific">Sphingobacterium sp. (strain 21)</name>
    <dbReference type="NCBI Taxonomy" id="743722"/>
    <lineage>
        <taxon>Bacteria</taxon>
        <taxon>Pseudomonadati</taxon>
        <taxon>Bacteroidota</taxon>
        <taxon>Sphingobacteriia</taxon>
        <taxon>Sphingobacteriales</taxon>
        <taxon>Sphingobacteriaceae</taxon>
        <taxon>Sphingobacterium</taxon>
    </lineage>
</organism>
<dbReference type="PIRSF" id="PIRSF016719">
    <property type="entry name" value="UCP016719"/>
    <property type="match status" value="1"/>
</dbReference>
<dbReference type="GO" id="GO:0033922">
    <property type="term" value="F:peptidoglycan beta-N-acetylmuramidase activity"/>
    <property type="evidence" value="ECO:0007669"/>
    <property type="project" value="InterPro"/>
</dbReference>
<feature type="domain" description="Peptidoglycan beta-N-acetylmuramidase NamZ C-terminal" evidence="2">
    <location>
        <begin position="251"/>
        <end position="403"/>
    </location>
</feature>
<dbReference type="PANTHER" id="PTHR42915:SF1">
    <property type="entry name" value="PEPTIDOGLYCAN BETA-N-ACETYLMURAMIDASE NAMZ"/>
    <property type="match status" value="1"/>
</dbReference>
<dbReference type="Pfam" id="PF20732">
    <property type="entry name" value="NamZ_C"/>
    <property type="match status" value="1"/>
</dbReference>
<dbReference type="OrthoDB" id="9801061at2"/>
<sequence length="404" mass="46195">MKRVSTILLLCCYFFVAQGRQEDKMDEGAIVVGAERLEAYLPYLKGKRVAITANQTSLIGKERSIDTLLSLGVQVVKAFGPEHGLTGATSANTVVWSERDEKTGIPVFSLFGDHYKPTDEELQGVDLMLFDMQDVGVRFYTYISTLHYVMEACAENNIPLLVLDRPNPHDGYVDGPVLEKGYESFIGMHPVPIVHGMTIGEYAQMINGEGWLANGVKCKLRVVRMLHYYHGKDYLLPVPPSPNLNTQQAIYLYPSLCWFGATAISDGRGTYSPFQLLGNPEMKGMFNFSFKPQAIKGMSEHPMHAGEDCYGLDLRTFDAKSFRKEGKLNLRWLLDWYRWFPDKERFFNGENKEEREVLHFDRLAGNSTLRQQIKSGKTEKEIRQSWEGRLDAYRKMRQHYLLYP</sequence>